<dbReference type="CDD" id="cd00140">
    <property type="entry name" value="beta_clamp"/>
    <property type="match status" value="1"/>
</dbReference>
<keyword evidence="6 15" id="KW-0548">Nucleotidyltransferase</keyword>
<evidence type="ECO:0000256" key="9">
    <source>
        <dbReference type="ARBA" id="ARBA00023125"/>
    </source>
</evidence>
<dbReference type="Pfam" id="PF02767">
    <property type="entry name" value="DNA_pol3_beta_2"/>
    <property type="match status" value="1"/>
</dbReference>
<evidence type="ECO:0000256" key="11">
    <source>
        <dbReference type="ARBA" id="ARBA00033276"/>
    </source>
</evidence>
<evidence type="ECO:0000256" key="4">
    <source>
        <dbReference type="ARBA" id="ARBA00022490"/>
    </source>
</evidence>
<dbReference type="InterPro" id="IPR022634">
    <property type="entry name" value="DNA_polIII_beta_N"/>
</dbReference>
<evidence type="ECO:0000256" key="1">
    <source>
        <dbReference type="ARBA" id="ARBA00004496"/>
    </source>
</evidence>
<dbReference type="GO" id="GO:0003887">
    <property type="term" value="F:DNA-directed DNA polymerase activity"/>
    <property type="evidence" value="ECO:0007669"/>
    <property type="project" value="UniProtKB-EC"/>
</dbReference>
<dbReference type="PANTHER" id="PTHR30478:SF0">
    <property type="entry name" value="BETA SLIDING CLAMP"/>
    <property type="match status" value="1"/>
</dbReference>
<dbReference type="RefSeq" id="WP_378220649.1">
    <property type="nucleotide sequence ID" value="NZ_JBHRTK010000012.1"/>
</dbReference>
<keyword evidence="8" id="KW-0239">DNA-directed DNA polymerase</keyword>
<keyword evidence="9" id="KW-0238">DNA-binding</keyword>
<dbReference type="Pfam" id="PF02768">
    <property type="entry name" value="DNA_pol3_beta_3"/>
    <property type="match status" value="1"/>
</dbReference>
<dbReference type="InterPro" id="IPR022637">
    <property type="entry name" value="DNA_polIII_beta_cen"/>
</dbReference>
<keyword evidence="7" id="KW-0235">DNA replication</keyword>
<feature type="domain" description="DNA polymerase III beta sliding clamp C-terminal" evidence="14">
    <location>
        <begin position="224"/>
        <end position="341"/>
    </location>
</feature>
<dbReference type="Proteomes" id="UP001595583">
    <property type="component" value="Unassembled WGS sequence"/>
</dbReference>
<dbReference type="EMBL" id="JBHRTK010000012">
    <property type="protein sequence ID" value="MFC3206846.1"/>
    <property type="molecule type" value="Genomic_DNA"/>
</dbReference>
<dbReference type="Pfam" id="PF00712">
    <property type="entry name" value="DNA_pol3_beta"/>
    <property type="match status" value="1"/>
</dbReference>
<dbReference type="NCBIfam" id="TIGR00663">
    <property type="entry name" value="dnan"/>
    <property type="match status" value="1"/>
</dbReference>
<evidence type="ECO:0000256" key="5">
    <source>
        <dbReference type="ARBA" id="ARBA00022679"/>
    </source>
</evidence>
<evidence type="ECO:0000256" key="8">
    <source>
        <dbReference type="ARBA" id="ARBA00022932"/>
    </source>
</evidence>
<evidence type="ECO:0000256" key="6">
    <source>
        <dbReference type="ARBA" id="ARBA00022695"/>
    </source>
</evidence>
<protein>
    <recommendedName>
        <fullName evidence="3">Beta sliding clamp</fullName>
    </recommendedName>
    <alternativeName>
        <fullName evidence="11">Beta-clamp processivity factor</fullName>
    </alternativeName>
    <alternativeName>
        <fullName evidence="10">DNA polymerase III beta sliding clamp subunit</fullName>
    </alternativeName>
</protein>
<organism evidence="15 16">
    <name type="scientific">Aquamicrobium soli</name>
    <dbReference type="NCBI Taxonomy" id="1811518"/>
    <lineage>
        <taxon>Bacteria</taxon>
        <taxon>Pseudomonadati</taxon>
        <taxon>Pseudomonadota</taxon>
        <taxon>Alphaproteobacteria</taxon>
        <taxon>Hyphomicrobiales</taxon>
        <taxon>Phyllobacteriaceae</taxon>
        <taxon>Aquamicrobium</taxon>
    </lineage>
</organism>
<dbReference type="InterPro" id="IPR001001">
    <property type="entry name" value="DNA_polIII_beta"/>
</dbReference>
<evidence type="ECO:0000256" key="2">
    <source>
        <dbReference type="ARBA" id="ARBA00010752"/>
    </source>
</evidence>
<reference evidence="16" key="1">
    <citation type="journal article" date="2019" name="Int. J. Syst. Evol. Microbiol.">
        <title>The Global Catalogue of Microorganisms (GCM) 10K type strain sequencing project: providing services to taxonomists for standard genome sequencing and annotation.</title>
        <authorList>
            <consortium name="The Broad Institute Genomics Platform"/>
            <consortium name="The Broad Institute Genome Sequencing Center for Infectious Disease"/>
            <person name="Wu L."/>
            <person name="Ma J."/>
        </authorList>
    </citation>
    <scope>NUCLEOTIDE SEQUENCE [LARGE SCALE GENOMIC DNA]</scope>
    <source>
        <strain evidence="16">KCTC 52165</strain>
    </source>
</reference>
<dbReference type="SMART" id="SM00480">
    <property type="entry name" value="POL3Bc"/>
    <property type="match status" value="1"/>
</dbReference>
<evidence type="ECO:0000256" key="7">
    <source>
        <dbReference type="ARBA" id="ARBA00022705"/>
    </source>
</evidence>
<evidence type="ECO:0000313" key="15">
    <source>
        <dbReference type="EMBL" id="MFC3206846.1"/>
    </source>
</evidence>
<name>A0ABV7KCX0_9HYPH</name>
<feature type="domain" description="DNA polymerase III beta sliding clamp central" evidence="13">
    <location>
        <begin position="126"/>
        <end position="221"/>
    </location>
</feature>
<comment type="subcellular location">
    <subcellularLocation>
        <location evidence="1">Cytoplasm</location>
    </subcellularLocation>
</comment>
<evidence type="ECO:0000313" key="16">
    <source>
        <dbReference type="Proteomes" id="UP001595583"/>
    </source>
</evidence>
<keyword evidence="16" id="KW-1185">Reference proteome</keyword>
<gene>
    <name evidence="15" type="primary">dnaN</name>
    <name evidence="15" type="ORF">ACFOHJ_11535</name>
</gene>
<dbReference type="SUPFAM" id="SSF55979">
    <property type="entry name" value="DNA clamp"/>
    <property type="match status" value="3"/>
</dbReference>
<sequence>MRIERHALARLLTSVTKAVPGRNTIPILATVRLVGKDGKLTVTGTDLDIEIAGSIPADGELATCVDAKLFAAAIGKIAGTEVELAIEDNVLVVKSGRSRYKLATLPVCDFPTMNYGDFAVEFEADMASMFAPVAYAMSDEATRYYLCGAYLEPKAVTATNGHKLSTVAHELPDFAPVIVPSATVALAPKGSAKVRLSGTKIQFVTDDFTLTSKLIDGTYPDYERVIPRNLANIVVVDSAALKSAADRVAIVATDRTPSVRLDLTSEEVTVSSRGDSEATDVVPCVYDGPAQAVGFNAHYLVEVLGSLPAGPVKMAVGDCMGPVVFTSDAAPQQRVVCMPQRVV</sequence>
<evidence type="ECO:0000256" key="10">
    <source>
        <dbReference type="ARBA" id="ARBA00030988"/>
    </source>
</evidence>
<proteinExistence type="inferred from homology"/>
<evidence type="ECO:0000259" key="13">
    <source>
        <dbReference type="Pfam" id="PF02767"/>
    </source>
</evidence>
<dbReference type="Gene3D" id="3.10.150.10">
    <property type="entry name" value="DNA Polymerase III, subunit A, domain 2"/>
    <property type="match status" value="1"/>
</dbReference>
<dbReference type="PANTHER" id="PTHR30478">
    <property type="entry name" value="DNA POLYMERASE III SUBUNIT BETA"/>
    <property type="match status" value="1"/>
</dbReference>
<evidence type="ECO:0000259" key="14">
    <source>
        <dbReference type="Pfam" id="PF02768"/>
    </source>
</evidence>
<dbReference type="Gene3D" id="3.70.10.10">
    <property type="match status" value="1"/>
</dbReference>
<feature type="domain" description="DNA polymerase III beta sliding clamp N-terminal" evidence="12">
    <location>
        <begin position="2"/>
        <end position="113"/>
    </location>
</feature>
<keyword evidence="5 15" id="KW-0808">Transferase</keyword>
<evidence type="ECO:0000259" key="12">
    <source>
        <dbReference type="Pfam" id="PF00712"/>
    </source>
</evidence>
<accession>A0ABV7KCX0</accession>
<comment type="similarity">
    <text evidence="2">Belongs to the beta sliding clamp family.</text>
</comment>
<dbReference type="InterPro" id="IPR046938">
    <property type="entry name" value="DNA_clamp_sf"/>
</dbReference>
<comment type="caution">
    <text evidence="15">The sequence shown here is derived from an EMBL/GenBank/DDBJ whole genome shotgun (WGS) entry which is preliminary data.</text>
</comment>
<dbReference type="InterPro" id="IPR022635">
    <property type="entry name" value="DNA_polIII_beta_C"/>
</dbReference>
<evidence type="ECO:0000256" key="3">
    <source>
        <dbReference type="ARBA" id="ARBA00021035"/>
    </source>
</evidence>
<keyword evidence="4" id="KW-0963">Cytoplasm</keyword>